<dbReference type="RefSeq" id="WP_262867990.1">
    <property type="nucleotide sequence ID" value="NZ_JAHTVY010000011.1"/>
</dbReference>
<evidence type="ECO:0000313" key="3">
    <source>
        <dbReference type="EMBL" id="HAT3810693.1"/>
    </source>
</evidence>
<gene>
    <name evidence="3" type="ORF">I8608_003592</name>
</gene>
<evidence type="ECO:0000256" key="2">
    <source>
        <dbReference type="SAM" id="MobiDB-lite"/>
    </source>
</evidence>
<feature type="region of interest" description="Disordered" evidence="2">
    <location>
        <begin position="1"/>
        <end position="45"/>
    </location>
</feature>
<feature type="compositionally biased region" description="Polar residues" evidence="2">
    <location>
        <begin position="19"/>
        <end position="36"/>
    </location>
</feature>
<dbReference type="Proteomes" id="UP000865968">
    <property type="component" value="Unassembled WGS sequence"/>
</dbReference>
<reference evidence="3" key="2">
    <citation type="submission" date="2020-10" db="EMBL/GenBank/DDBJ databases">
        <authorList>
            <consortium name="NCBI Pathogen Detection Project"/>
        </authorList>
    </citation>
    <scope>NUCLEOTIDE SEQUENCE</scope>
    <source>
        <strain evidence="3">Morganella morganii ARLG-3209</strain>
    </source>
</reference>
<dbReference type="EMBL" id="DACSWI010000014">
    <property type="protein sequence ID" value="HAT3810693.1"/>
    <property type="molecule type" value="Genomic_DNA"/>
</dbReference>
<dbReference type="Pfam" id="PF04519">
    <property type="entry name" value="Bactofilin"/>
    <property type="match status" value="1"/>
</dbReference>
<organism evidence="3 4">
    <name type="scientific">Morganella morganii</name>
    <name type="common">Proteus morganii</name>
    <dbReference type="NCBI Taxonomy" id="582"/>
    <lineage>
        <taxon>Bacteria</taxon>
        <taxon>Pseudomonadati</taxon>
        <taxon>Pseudomonadota</taxon>
        <taxon>Gammaproteobacteria</taxon>
        <taxon>Enterobacterales</taxon>
        <taxon>Morganellaceae</taxon>
        <taxon>Morganella</taxon>
    </lineage>
</organism>
<reference evidence="3" key="1">
    <citation type="journal article" date="2018" name="Genome Biol.">
        <title>SKESA: strategic k-mer extension for scrupulous assemblies.</title>
        <authorList>
            <person name="Souvorov A."/>
            <person name="Agarwala R."/>
            <person name="Lipman D.J."/>
        </authorList>
    </citation>
    <scope>NUCLEOTIDE SEQUENCE</scope>
    <source>
        <strain evidence="3">Morganella morganii ARLG-3209</strain>
    </source>
</reference>
<dbReference type="PANTHER" id="PTHR35024:SF4">
    <property type="entry name" value="POLYMER-FORMING CYTOSKELETAL PROTEIN"/>
    <property type="match status" value="1"/>
</dbReference>
<evidence type="ECO:0000256" key="1">
    <source>
        <dbReference type="ARBA" id="ARBA00044755"/>
    </source>
</evidence>
<dbReference type="PANTHER" id="PTHR35024">
    <property type="entry name" value="HYPOTHETICAL CYTOSOLIC PROTEIN"/>
    <property type="match status" value="1"/>
</dbReference>
<comment type="caution">
    <text evidence="3">The sequence shown here is derived from an EMBL/GenBank/DDBJ whole genome shotgun (WGS) entry which is preliminary data.</text>
</comment>
<name>A0AAN5MII8_MORMO</name>
<evidence type="ECO:0000313" key="4">
    <source>
        <dbReference type="Proteomes" id="UP000865968"/>
    </source>
</evidence>
<dbReference type="AlphaFoldDB" id="A0AAN5MII8"/>
<protein>
    <submittedName>
        <fullName evidence="3">Polymer-forming cytoskeletal protein</fullName>
    </submittedName>
</protein>
<comment type="similarity">
    <text evidence="1">Belongs to the bactofilin family.</text>
</comment>
<sequence length="161" mass="17477">MFKNKKNVKPQEKNDLQKKSSAINDSTDNINLQSGDASLVQEEKQKAQEERQVTVISKKTSLTGDIEFNGDLQICGKVKGQIKSTSGTVSIMRSGLVEGDVFAETVLIDGSLVGSCNAKQLDILEHGELKGICRVSNLAIRKGGSFIGQSEEYDEKNAIKS</sequence>
<proteinExistence type="inferred from homology"/>
<accession>A0AAN5MII8</accession>
<feature type="compositionally biased region" description="Basic and acidic residues" evidence="2">
    <location>
        <begin position="9"/>
        <end position="18"/>
    </location>
</feature>
<dbReference type="InterPro" id="IPR007607">
    <property type="entry name" value="BacA/B"/>
</dbReference>